<dbReference type="AlphaFoldDB" id="A0A0C2X7B1"/>
<sequence length="93" mass="10597">MMTSLDIERLNGTFRPAVSAQAGSSIRSISIPILFSYKKHNRCHNNDKKHSAQLSPLRLTHIQNSTRRMINRTSPPPKSESHGSEFLCRMQSY</sequence>
<proteinExistence type="predicted"/>
<dbReference type="InParanoid" id="A0A0C2X7B1"/>
<accession>A0A0C2X7B1</accession>
<dbReference type="EMBL" id="KN818244">
    <property type="protein sequence ID" value="KIL65186.1"/>
    <property type="molecule type" value="Genomic_DNA"/>
</dbReference>
<protein>
    <submittedName>
        <fullName evidence="2">Uncharacterized protein</fullName>
    </submittedName>
</protein>
<organism evidence="2 3">
    <name type="scientific">Amanita muscaria (strain Koide BX008)</name>
    <dbReference type="NCBI Taxonomy" id="946122"/>
    <lineage>
        <taxon>Eukaryota</taxon>
        <taxon>Fungi</taxon>
        <taxon>Dikarya</taxon>
        <taxon>Basidiomycota</taxon>
        <taxon>Agaricomycotina</taxon>
        <taxon>Agaricomycetes</taxon>
        <taxon>Agaricomycetidae</taxon>
        <taxon>Agaricales</taxon>
        <taxon>Pluteineae</taxon>
        <taxon>Amanitaceae</taxon>
        <taxon>Amanita</taxon>
    </lineage>
</organism>
<evidence type="ECO:0000256" key="1">
    <source>
        <dbReference type="SAM" id="MobiDB-lite"/>
    </source>
</evidence>
<gene>
    <name evidence="2" type="ORF">M378DRAFT_162451</name>
</gene>
<reference evidence="2 3" key="1">
    <citation type="submission" date="2014-04" db="EMBL/GenBank/DDBJ databases">
        <title>Evolutionary Origins and Diversification of the Mycorrhizal Mutualists.</title>
        <authorList>
            <consortium name="DOE Joint Genome Institute"/>
            <consortium name="Mycorrhizal Genomics Consortium"/>
            <person name="Kohler A."/>
            <person name="Kuo A."/>
            <person name="Nagy L.G."/>
            <person name="Floudas D."/>
            <person name="Copeland A."/>
            <person name="Barry K.W."/>
            <person name="Cichocki N."/>
            <person name="Veneault-Fourrey C."/>
            <person name="LaButti K."/>
            <person name="Lindquist E.A."/>
            <person name="Lipzen A."/>
            <person name="Lundell T."/>
            <person name="Morin E."/>
            <person name="Murat C."/>
            <person name="Riley R."/>
            <person name="Ohm R."/>
            <person name="Sun H."/>
            <person name="Tunlid A."/>
            <person name="Henrissat B."/>
            <person name="Grigoriev I.V."/>
            <person name="Hibbett D.S."/>
            <person name="Martin F."/>
        </authorList>
    </citation>
    <scope>NUCLEOTIDE SEQUENCE [LARGE SCALE GENOMIC DNA]</scope>
    <source>
        <strain evidence="2 3">Koide BX008</strain>
    </source>
</reference>
<evidence type="ECO:0000313" key="2">
    <source>
        <dbReference type="EMBL" id="KIL65186.1"/>
    </source>
</evidence>
<dbReference type="HOGENOM" id="CLU_2405246_0_0_1"/>
<feature type="non-terminal residue" evidence="2">
    <location>
        <position position="93"/>
    </location>
</feature>
<evidence type="ECO:0000313" key="3">
    <source>
        <dbReference type="Proteomes" id="UP000054549"/>
    </source>
</evidence>
<feature type="region of interest" description="Disordered" evidence="1">
    <location>
        <begin position="66"/>
        <end position="93"/>
    </location>
</feature>
<keyword evidence="3" id="KW-1185">Reference proteome</keyword>
<name>A0A0C2X7B1_AMAMK</name>
<dbReference type="Proteomes" id="UP000054549">
    <property type="component" value="Unassembled WGS sequence"/>
</dbReference>